<keyword evidence="3" id="KW-1185">Reference proteome</keyword>
<comment type="caution">
    <text evidence="2">The sequence shown here is derived from an EMBL/GenBank/DDBJ whole genome shotgun (WGS) entry which is preliminary data.</text>
</comment>
<dbReference type="Proteomes" id="UP000734823">
    <property type="component" value="Unassembled WGS sequence"/>
</dbReference>
<evidence type="ECO:0000256" key="1">
    <source>
        <dbReference type="SAM" id="Phobius"/>
    </source>
</evidence>
<dbReference type="EMBL" id="JABVED010000002">
    <property type="protein sequence ID" value="MBC6446593.1"/>
    <property type="molecule type" value="Genomic_DNA"/>
</dbReference>
<organism evidence="2 3">
    <name type="scientific">Actinokineospora xionganensis</name>
    <dbReference type="NCBI Taxonomy" id="2684470"/>
    <lineage>
        <taxon>Bacteria</taxon>
        <taxon>Bacillati</taxon>
        <taxon>Actinomycetota</taxon>
        <taxon>Actinomycetes</taxon>
        <taxon>Pseudonocardiales</taxon>
        <taxon>Pseudonocardiaceae</taxon>
        <taxon>Actinokineospora</taxon>
    </lineage>
</organism>
<keyword evidence="1" id="KW-0472">Membrane</keyword>
<gene>
    <name evidence="2" type="ORF">GPZ80_05305</name>
</gene>
<protein>
    <submittedName>
        <fullName evidence="2">DUF2784 domain-containing protein</fullName>
    </submittedName>
</protein>
<dbReference type="Pfam" id="PF10861">
    <property type="entry name" value="DUF2784"/>
    <property type="match status" value="1"/>
</dbReference>
<name>A0ABR7L1N0_9PSEU</name>
<keyword evidence="1" id="KW-0812">Transmembrane</keyword>
<sequence>MGDRILAIALLAVHFGILAFLVFGGLLAVRWPRVVWAHVALVGWGVVSSVWQMPCPITGAENWARGRAGMALYEDGFIETYIQGVLYPEHHVNWARAIALLVIVYSWAAAYRAAVRRRQAVRVSFALPPVRVPARPSR</sequence>
<feature type="transmembrane region" description="Helical" evidence="1">
    <location>
        <begin position="34"/>
        <end position="53"/>
    </location>
</feature>
<reference evidence="2 3" key="1">
    <citation type="submission" date="2020-06" db="EMBL/GenBank/DDBJ databases">
        <title>Actinokineospora xiongansis sp. nov., isolated from soil of Baiyangdian.</title>
        <authorList>
            <person name="Zhang X."/>
        </authorList>
    </citation>
    <scope>NUCLEOTIDE SEQUENCE [LARGE SCALE GENOMIC DNA]</scope>
    <source>
        <strain evidence="2 3">HBU206404</strain>
    </source>
</reference>
<evidence type="ECO:0000313" key="2">
    <source>
        <dbReference type="EMBL" id="MBC6446593.1"/>
    </source>
</evidence>
<dbReference type="RefSeq" id="WP_187218618.1">
    <property type="nucleotide sequence ID" value="NZ_JABVED010000002.1"/>
</dbReference>
<proteinExistence type="predicted"/>
<keyword evidence="1" id="KW-1133">Transmembrane helix</keyword>
<evidence type="ECO:0000313" key="3">
    <source>
        <dbReference type="Proteomes" id="UP000734823"/>
    </source>
</evidence>
<feature type="transmembrane region" description="Helical" evidence="1">
    <location>
        <begin position="94"/>
        <end position="114"/>
    </location>
</feature>
<dbReference type="InterPro" id="IPR021218">
    <property type="entry name" value="DUF2784"/>
</dbReference>
<accession>A0ABR7L1N0</accession>
<feature type="transmembrane region" description="Helical" evidence="1">
    <location>
        <begin position="6"/>
        <end position="27"/>
    </location>
</feature>